<evidence type="ECO:0000256" key="2">
    <source>
        <dbReference type="SAM" id="Phobius"/>
    </source>
</evidence>
<sequence>MSASDFLPLLTSLPPSGAATNAIVAVFALIITTLFIHCASPMRLTDVLVIAMDETEKTYVDAFEMGVRPMFDHGIAKTMIRYGSLIQVSDIRAASLRNSLSYRSGLWQFLKGRTFTLLCCIWEVQSLKTHIEKSTCAPDTLSADTEPPRRWEILFDDAKSTSFQGFSTASIDIFFPPTYFIILLSFKYEPETLRRVVFPADAEDEELRERQESRKRRRLSGLEEVYAAAAGMEDGTVPENQEKVKEEGEREEGEAMEEDTEGERARERRERDRKRAPDPDATPTKASFRRAAHKPRDVRLETTGGTYVFSRAAVEGDGVNARWDVARVRADGGWTLLYRALGADAVEFGTAGVRFRPTLVDDDGTKTPKSQSPEEGEVQETLSMNVEEQRAVAAGDATVGVVLWRYG</sequence>
<gene>
    <name evidence="3" type="ORF">GGX14DRAFT_648403</name>
</gene>
<reference evidence="3" key="1">
    <citation type="submission" date="2023-03" db="EMBL/GenBank/DDBJ databases">
        <title>Massive genome expansion in bonnet fungi (Mycena s.s.) driven by repeated elements and novel gene families across ecological guilds.</title>
        <authorList>
            <consortium name="Lawrence Berkeley National Laboratory"/>
            <person name="Harder C.B."/>
            <person name="Miyauchi S."/>
            <person name="Viragh M."/>
            <person name="Kuo A."/>
            <person name="Thoen E."/>
            <person name="Andreopoulos B."/>
            <person name="Lu D."/>
            <person name="Skrede I."/>
            <person name="Drula E."/>
            <person name="Henrissat B."/>
            <person name="Morin E."/>
            <person name="Kohler A."/>
            <person name="Barry K."/>
            <person name="LaButti K."/>
            <person name="Morin E."/>
            <person name="Salamov A."/>
            <person name="Lipzen A."/>
            <person name="Mereny Z."/>
            <person name="Hegedus B."/>
            <person name="Baldrian P."/>
            <person name="Stursova M."/>
            <person name="Weitz H."/>
            <person name="Taylor A."/>
            <person name="Grigoriev I.V."/>
            <person name="Nagy L.G."/>
            <person name="Martin F."/>
            <person name="Kauserud H."/>
        </authorList>
    </citation>
    <scope>NUCLEOTIDE SEQUENCE</scope>
    <source>
        <strain evidence="3">9144</strain>
    </source>
</reference>
<evidence type="ECO:0000313" key="4">
    <source>
        <dbReference type="Proteomes" id="UP001219525"/>
    </source>
</evidence>
<keyword evidence="2" id="KW-0812">Transmembrane</keyword>
<keyword evidence="2" id="KW-1133">Transmembrane helix</keyword>
<evidence type="ECO:0000256" key="1">
    <source>
        <dbReference type="SAM" id="MobiDB-lite"/>
    </source>
</evidence>
<dbReference type="AlphaFoldDB" id="A0AAD6YML9"/>
<feature type="region of interest" description="Disordered" evidence="1">
    <location>
        <begin position="359"/>
        <end position="378"/>
    </location>
</feature>
<protein>
    <submittedName>
        <fullName evidence="3">Uncharacterized protein</fullName>
    </submittedName>
</protein>
<dbReference type="EMBL" id="JARJCW010000005">
    <property type="protein sequence ID" value="KAJ7224084.1"/>
    <property type="molecule type" value="Genomic_DNA"/>
</dbReference>
<feature type="non-terminal residue" evidence="3">
    <location>
        <position position="1"/>
    </location>
</feature>
<feature type="compositionally biased region" description="Acidic residues" evidence="1">
    <location>
        <begin position="249"/>
        <end position="261"/>
    </location>
</feature>
<feature type="compositionally biased region" description="Basic and acidic residues" evidence="1">
    <location>
        <begin position="262"/>
        <end position="278"/>
    </location>
</feature>
<evidence type="ECO:0000313" key="3">
    <source>
        <dbReference type="EMBL" id="KAJ7224084.1"/>
    </source>
</evidence>
<feature type="region of interest" description="Disordered" evidence="1">
    <location>
        <begin position="227"/>
        <end position="297"/>
    </location>
</feature>
<name>A0AAD6YML9_9AGAR</name>
<keyword evidence="4" id="KW-1185">Reference proteome</keyword>
<accession>A0AAD6YML9</accession>
<comment type="caution">
    <text evidence="3">The sequence shown here is derived from an EMBL/GenBank/DDBJ whole genome shotgun (WGS) entry which is preliminary data.</text>
</comment>
<proteinExistence type="predicted"/>
<organism evidence="3 4">
    <name type="scientific">Mycena pura</name>
    <dbReference type="NCBI Taxonomy" id="153505"/>
    <lineage>
        <taxon>Eukaryota</taxon>
        <taxon>Fungi</taxon>
        <taxon>Dikarya</taxon>
        <taxon>Basidiomycota</taxon>
        <taxon>Agaricomycotina</taxon>
        <taxon>Agaricomycetes</taxon>
        <taxon>Agaricomycetidae</taxon>
        <taxon>Agaricales</taxon>
        <taxon>Marasmiineae</taxon>
        <taxon>Mycenaceae</taxon>
        <taxon>Mycena</taxon>
    </lineage>
</organism>
<keyword evidence="2" id="KW-0472">Membrane</keyword>
<dbReference type="Proteomes" id="UP001219525">
    <property type="component" value="Unassembled WGS sequence"/>
</dbReference>
<feature type="transmembrane region" description="Helical" evidence="2">
    <location>
        <begin position="20"/>
        <end position="39"/>
    </location>
</feature>